<gene>
    <name evidence="4" type="ORF">UFOVP1081_16</name>
    <name evidence="5" type="ORF">UFOVP1433_16</name>
    <name evidence="3" type="ORF">UFOVP553_16</name>
</gene>
<dbReference type="GO" id="GO:0019058">
    <property type="term" value="P:viral life cycle"/>
    <property type="evidence" value="ECO:0007669"/>
    <property type="project" value="UniProtKB-ARBA"/>
</dbReference>
<dbReference type="InterPro" id="IPR011050">
    <property type="entry name" value="Pectin_lyase_fold/virulence"/>
</dbReference>
<dbReference type="EMBL" id="LR797392">
    <property type="protein sequence ID" value="CAB4212682.1"/>
    <property type="molecule type" value="Genomic_DNA"/>
</dbReference>
<dbReference type="GO" id="GO:0051701">
    <property type="term" value="P:biological process involved in interaction with host"/>
    <property type="evidence" value="ECO:0007669"/>
    <property type="project" value="UniProtKB-ARBA"/>
</dbReference>
<name>A0A6J5SEL9_9CAUD</name>
<sequence length="534" mass="53795">MKPAARWNLGDAMKIFASILALLLSASGAGGQPLSSYPTAAPPLSTDIIPLLRSCSPAGVGGCATTGFQNFKAPLSSAVSAGVSGPVNHVINVTDVTYGAKCDGATDDLIAFASAAATATVYPGSTIYVPPSATACMLSASFTLPTATTLWAFPGTVTIKPRSGNVSSPVLVNVANFATNSTISGIIFDGAGVNFANGNPLIQAYRVERLVFDQVIWQNSRGMGINVSSSNRSGVQNSKVINVGNHWVTTASAADRFAGLSFCCNTASGGMDNFVSNTYFENIGLDAINATNQTRFVTSNNRFNLTSNQTSVVTASDYPAAIYCNAGSMVISGNSIFGAIGNGVDTVACTVTISGNQISKSGAAGVLFAATLAGVLSGNSIVDNNQTGSGANLNFPGGVVFCSAVTNVTISGNRIGNQNGVTQQNGIYGRSSTIGTCTAPTFNNLVIATGNDLSNNVVAAIGGGAAGLLAALVAYTPQTLPPYTVAALPTCNGAAKYQTAAVSDATAPTYNATLAGGGAIAVAAFCNGTAWVAH</sequence>
<dbReference type="SUPFAM" id="SSF51126">
    <property type="entry name" value="Pectin lyase-like"/>
    <property type="match status" value="1"/>
</dbReference>
<comment type="subcellular location">
    <subcellularLocation>
        <location evidence="1">Virion</location>
    </subcellularLocation>
</comment>
<protein>
    <submittedName>
        <fullName evidence="5">Parallel beta-helix repeat</fullName>
    </submittedName>
</protein>
<proteinExistence type="predicted"/>
<dbReference type="EMBL" id="LR796529">
    <property type="protein sequence ID" value="CAB4149634.1"/>
    <property type="molecule type" value="Genomic_DNA"/>
</dbReference>
<dbReference type="InterPro" id="IPR006626">
    <property type="entry name" value="PbH1"/>
</dbReference>
<evidence type="ECO:0000313" key="4">
    <source>
        <dbReference type="EMBL" id="CAB4182684.1"/>
    </source>
</evidence>
<evidence type="ECO:0000313" key="5">
    <source>
        <dbReference type="EMBL" id="CAB4212682.1"/>
    </source>
</evidence>
<evidence type="ECO:0000256" key="2">
    <source>
        <dbReference type="ARBA" id="ARBA00022844"/>
    </source>
</evidence>
<reference evidence="5" key="1">
    <citation type="submission" date="2020-05" db="EMBL/GenBank/DDBJ databases">
        <authorList>
            <person name="Chiriac C."/>
            <person name="Salcher M."/>
            <person name="Ghai R."/>
            <person name="Kavagutti S V."/>
        </authorList>
    </citation>
    <scope>NUCLEOTIDE SEQUENCE</scope>
</reference>
<evidence type="ECO:0000256" key="1">
    <source>
        <dbReference type="ARBA" id="ARBA00004328"/>
    </source>
</evidence>
<organism evidence="5">
    <name type="scientific">uncultured Caudovirales phage</name>
    <dbReference type="NCBI Taxonomy" id="2100421"/>
    <lineage>
        <taxon>Viruses</taxon>
        <taxon>Duplodnaviria</taxon>
        <taxon>Heunggongvirae</taxon>
        <taxon>Uroviricota</taxon>
        <taxon>Caudoviricetes</taxon>
        <taxon>Peduoviridae</taxon>
        <taxon>Maltschvirus</taxon>
        <taxon>Maltschvirus maltsch</taxon>
    </lineage>
</organism>
<dbReference type="GO" id="GO:0044423">
    <property type="term" value="C:virion component"/>
    <property type="evidence" value="ECO:0007669"/>
    <property type="project" value="UniProtKB-KW"/>
</dbReference>
<accession>A0A6J5SEL9</accession>
<dbReference type="SMART" id="SM00710">
    <property type="entry name" value="PbH1"/>
    <property type="match status" value="5"/>
</dbReference>
<dbReference type="InterPro" id="IPR012334">
    <property type="entry name" value="Pectin_lyas_fold"/>
</dbReference>
<evidence type="ECO:0000313" key="3">
    <source>
        <dbReference type="EMBL" id="CAB4149634.1"/>
    </source>
</evidence>
<dbReference type="Gene3D" id="2.160.20.10">
    <property type="entry name" value="Single-stranded right-handed beta-helix, Pectin lyase-like"/>
    <property type="match status" value="1"/>
</dbReference>
<dbReference type="EMBL" id="LR797038">
    <property type="protein sequence ID" value="CAB4182684.1"/>
    <property type="molecule type" value="Genomic_DNA"/>
</dbReference>
<keyword evidence="2" id="KW-0946">Virion</keyword>